<protein>
    <submittedName>
        <fullName evidence="1">2OG-Fe dioxygenase family protein</fullName>
    </submittedName>
</protein>
<evidence type="ECO:0000313" key="1">
    <source>
        <dbReference type="EMBL" id="GAA0585049.1"/>
    </source>
</evidence>
<keyword evidence="1" id="KW-0223">Dioxygenase</keyword>
<accession>A0ABN1F8E0</accession>
<dbReference type="Proteomes" id="UP001501588">
    <property type="component" value="Unassembled WGS sequence"/>
</dbReference>
<dbReference type="RefSeq" id="WP_343895562.1">
    <property type="nucleotide sequence ID" value="NZ_BAAAFZ010000029.1"/>
</dbReference>
<organism evidence="1 2">
    <name type="scientific">Craurococcus roseus</name>
    <dbReference type="NCBI Taxonomy" id="77585"/>
    <lineage>
        <taxon>Bacteria</taxon>
        <taxon>Pseudomonadati</taxon>
        <taxon>Pseudomonadota</taxon>
        <taxon>Alphaproteobacteria</taxon>
        <taxon>Acetobacterales</taxon>
        <taxon>Acetobacteraceae</taxon>
        <taxon>Craurococcus</taxon>
    </lineage>
</organism>
<reference evidence="1 2" key="1">
    <citation type="journal article" date="2019" name="Int. J. Syst. Evol. Microbiol.">
        <title>The Global Catalogue of Microorganisms (GCM) 10K type strain sequencing project: providing services to taxonomists for standard genome sequencing and annotation.</title>
        <authorList>
            <consortium name="The Broad Institute Genomics Platform"/>
            <consortium name="The Broad Institute Genome Sequencing Center for Infectious Disease"/>
            <person name="Wu L."/>
            <person name="Ma J."/>
        </authorList>
    </citation>
    <scope>NUCLEOTIDE SEQUENCE [LARGE SCALE GENOMIC DNA]</scope>
    <source>
        <strain evidence="1 2">JCM 9933</strain>
    </source>
</reference>
<keyword evidence="2" id="KW-1185">Reference proteome</keyword>
<sequence length="256" mass="26827">MSAAAAALPAVLAPPGPAAATLHAEVAGRGFARVPGGAMAALLGPEAGEALDGFAASWERLETDAFMADGGRYRRRRHANFAARSGVPGHARGPHRPHFQEVVHNGLNGGVERWFAPVEDAVAGSAALRALLDLGRGLADALHCERDWFVEAHQFRIEAAAGAPGFPTPEGVHHDGVDVVLIAMVARRNQAGGETLVADADGAELARFTLLNRLDTALLDDRRVRHGVSPVRPADPALPSCRDVLVLTWKRGGSPG</sequence>
<dbReference type="InterPro" id="IPR018724">
    <property type="entry name" value="2OG-Fe_dioxygenase"/>
</dbReference>
<evidence type="ECO:0000313" key="2">
    <source>
        <dbReference type="Proteomes" id="UP001501588"/>
    </source>
</evidence>
<dbReference type="Gene3D" id="2.60.120.620">
    <property type="entry name" value="q2cbj1_9rhob like domain"/>
    <property type="match status" value="1"/>
</dbReference>
<comment type="caution">
    <text evidence="1">The sequence shown here is derived from an EMBL/GenBank/DDBJ whole genome shotgun (WGS) entry which is preliminary data.</text>
</comment>
<dbReference type="GO" id="GO:0051213">
    <property type="term" value="F:dioxygenase activity"/>
    <property type="evidence" value="ECO:0007669"/>
    <property type="project" value="UniProtKB-KW"/>
</dbReference>
<dbReference type="Pfam" id="PF10014">
    <property type="entry name" value="2OG-Fe_Oxy_2"/>
    <property type="match status" value="1"/>
</dbReference>
<proteinExistence type="predicted"/>
<name>A0ABN1F8E0_9PROT</name>
<keyword evidence="1" id="KW-0560">Oxidoreductase</keyword>
<gene>
    <name evidence="1" type="ORF">GCM10009416_24280</name>
</gene>
<dbReference type="EMBL" id="BAAAFZ010000029">
    <property type="protein sequence ID" value="GAA0585049.1"/>
    <property type="molecule type" value="Genomic_DNA"/>
</dbReference>